<feature type="chain" id="PRO_5003492345" description="Secreted protein" evidence="1">
    <location>
        <begin position="18"/>
        <end position="196"/>
    </location>
</feature>
<keyword evidence="1" id="KW-0732">Signal</keyword>
<dbReference type="InParanoid" id="G7E1A8"/>
<reference evidence="2 3" key="1">
    <citation type="journal article" date="2011" name="J. Gen. Appl. Microbiol.">
        <title>Draft genome sequencing of the enigmatic basidiomycete Mixia osmundae.</title>
        <authorList>
            <person name="Nishida H."/>
            <person name="Nagatsuka Y."/>
            <person name="Sugiyama J."/>
        </authorList>
    </citation>
    <scope>NUCLEOTIDE SEQUENCE [LARGE SCALE GENOMIC DNA]</scope>
    <source>
        <strain evidence="3">CBS 9802 / IAM 14324 / JCM 22182 / KY 12970</strain>
    </source>
</reference>
<accession>G7E1A8</accession>
<dbReference type="HOGENOM" id="CLU_1390547_0_0_1"/>
<evidence type="ECO:0000313" key="3">
    <source>
        <dbReference type="Proteomes" id="UP000009131"/>
    </source>
</evidence>
<name>G7E1A8_MIXOS</name>
<keyword evidence="3" id="KW-1185">Reference proteome</keyword>
<organism evidence="2 3">
    <name type="scientific">Mixia osmundae (strain CBS 9802 / IAM 14324 / JCM 22182 / KY 12970)</name>
    <dbReference type="NCBI Taxonomy" id="764103"/>
    <lineage>
        <taxon>Eukaryota</taxon>
        <taxon>Fungi</taxon>
        <taxon>Dikarya</taxon>
        <taxon>Basidiomycota</taxon>
        <taxon>Pucciniomycotina</taxon>
        <taxon>Mixiomycetes</taxon>
        <taxon>Mixiales</taxon>
        <taxon>Mixiaceae</taxon>
        <taxon>Mixia</taxon>
    </lineage>
</organism>
<evidence type="ECO:0008006" key="4">
    <source>
        <dbReference type="Google" id="ProtNLM"/>
    </source>
</evidence>
<evidence type="ECO:0000313" key="2">
    <source>
        <dbReference type="EMBL" id="GAA96618.1"/>
    </source>
</evidence>
<dbReference type="EMBL" id="BABT02000102">
    <property type="protein sequence ID" value="GAA96618.1"/>
    <property type="molecule type" value="Genomic_DNA"/>
</dbReference>
<gene>
    <name evidence="2" type="primary">Mo03288</name>
    <name evidence="2" type="ORF">E5Q_03288</name>
</gene>
<sequence>MLVSILISISRISAATASINDPALTIRPRSDELLFTWDLWCRECANAASQVSEPFFQFDLEPAVVMPDELQLPVHLWKTVFPRAHRQQSWGSPDDACCRVGIYWSISIDVTTGDLIRHSQVGGRQCRAAWRPDDGHVAMAGDRSAAYTTMKVLLVRYTQLNALVLKASRVVFSYLTVPHLHTTKSRLILCTQPSCR</sequence>
<feature type="signal peptide" evidence="1">
    <location>
        <begin position="1"/>
        <end position="17"/>
    </location>
</feature>
<dbReference type="Proteomes" id="UP000009131">
    <property type="component" value="Unassembled WGS sequence"/>
</dbReference>
<proteinExistence type="predicted"/>
<reference evidence="2 3" key="2">
    <citation type="journal article" date="2012" name="Open Biol.">
        <title>Characteristics of nucleosomes and linker DNA regions on the genome of the basidiomycete Mixia osmundae revealed by mono- and dinucleosome mapping.</title>
        <authorList>
            <person name="Nishida H."/>
            <person name="Kondo S."/>
            <person name="Matsumoto T."/>
            <person name="Suzuki Y."/>
            <person name="Yoshikawa H."/>
            <person name="Taylor T.D."/>
            <person name="Sugiyama J."/>
        </authorList>
    </citation>
    <scope>NUCLEOTIDE SEQUENCE [LARGE SCALE GENOMIC DNA]</scope>
    <source>
        <strain evidence="3">CBS 9802 / IAM 14324 / JCM 22182 / KY 12970</strain>
    </source>
</reference>
<evidence type="ECO:0000256" key="1">
    <source>
        <dbReference type="SAM" id="SignalP"/>
    </source>
</evidence>
<dbReference type="AlphaFoldDB" id="G7E1A8"/>
<protein>
    <recommendedName>
        <fullName evidence="4">Secreted protein</fullName>
    </recommendedName>
</protein>
<comment type="caution">
    <text evidence="2">The sequence shown here is derived from an EMBL/GenBank/DDBJ whole genome shotgun (WGS) entry which is preliminary data.</text>
</comment>